<dbReference type="GO" id="GO:0006085">
    <property type="term" value="P:acetyl-CoA biosynthetic process"/>
    <property type="evidence" value="ECO:0007669"/>
    <property type="project" value="UniProtKB-UniRule"/>
</dbReference>
<dbReference type="HAMAP" id="MF_00020">
    <property type="entry name" value="Acetate_kinase"/>
    <property type="match status" value="1"/>
</dbReference>
<comment type="catalytic activity">
    <reaction evidence="6">
        <text>acetate + ATP = acetyl phosphate + ADP</text>
        <dbReference type="Rhea" id="RHEA:11352"/>
        <dbReference type="ChEBI" id="CHEBI:22191"/>
        <dbReference type="ChEBI" id="CHEBI:30089"/>
        <dbReference type="ChEBI" id="CHEBI:30616"/>
        <dbReference type="ChEBI" id="CHEBI:456216"/>
        <dbReference type="EC" id="2.7.2.1"/>
    </reaction>
</comment>
<dbReference type="Pfam" id="PF00871">
    <property type="entry name" value="Acetate_kinase"/>
    <property type="match status" value="1"/>
</dbReference>
<dbReference type="InterPro" id="IPR000890">
    <property type="entry name" value="Aliphatic_acid_kin_short-chain"/>
</dbReference>
<dbReference type="AlphaFoldDB" id="A0A418PVG6"/>
<gene>
    <name evidence="6" type="primary">ackA</name>
    <name evidence="8" type="ORF">D0X99_07065</name>
</gene>
<comment type="caution">
    <text evidence="8">The sequence shown here is derived from an EMBL/GenBank/DDBJ whole genome shotgun (WGS) entry which is preliminary data.</text>
</comment>
<organism evidence="8 9">
    <name type="scientific">Algoriphagus lacus</name>
    <dbReference type="NCBI Taxonomy" id="2056311"/>
    <lineage>
        <taxon>Bacteria</taxon>
        <taxon>Pseudomonadati</taxon>
        <taxon>Bacteroidota</taxon>
        <taxon>Cytophagia</taxon>
        <taxon>Cytophagales</taxon>
        <taxon>Cyclobacteriaceae</taxon>
        <taxon>Algoriphagus</taxon>
    </lineage>
</organism>
<comment type="subunit">
    <text evidence="6">Homodimer.</text>
</comment>
<evidence type="ECO:0000256" key="5">
    <source>
        <dbReference type="ARBA" id="ARBA00022840"/>
    </source>
</evidence>
<evidence type="ECO:0000313" key="9">
    <source>
        <dbReference type="Proteomes" id="UP000283522"/>
    </source>
</evidence>
<comment type="cofactor">
    <cofactor evidence="6">
        <name>Mg(2+)</name>
        <dbReference type="ChEBI" id="CHEBI:18420"/>
    </cofactor>
    <cofactor evidence="6">
        <name>Mn(2+)</name>
        <dbReference type="ChEBI" id="CHEBI:29035"/>
    </cofactor>
    <text evidence="6">Mg(2+). Can also accept Mn(2+).</text>
</comment>
<feature type="site" description="Transition state stabilizer" evidence="6">
    <location>
        <position position="183"/>
    </location>
</feature>
<evidence type="ECO:0000313" key="8">
    <source>
        <dbReference type="EMBL" id="RIW17476.1"/>
    </source>
</evidence>
<dbReference type="GO" id="GO:0008776">
    <property type="term" value="F:acetate kinase activity"/>
    <property type="evidence" value="ECO:0007669"/>
    <property type="project" value="UniProtKB-UniRule"/>
</dbReference>
<dbReference type="Gene3D" id="3.30.420.40">
    <property type="match status" value="2"/>
</dbReference>
<comment type="pathway">
    <text evidence="6">Metabolic intermediate biosynthesis; acetyl-CoA biosynthesis; acetyl-CoA from acetate: step 1/2.</text>
</comment>
<dbReference type="InterPro" id="IPR004372">
    <property type="entry name" value="Ac/propionate_kinase"/>
</dbReference>
<dbReference type="PANTHER" id="PTHR21060:SF15">
    <property type="entry name" value="ACETATE KINASE-RELATED"/>
    <property type="match status" value="1"/>
</dbReference>
<dbReference type="NCBIfam" id="TIGR00016">
    <property type="entry name" value="ackA"/>
    <property type="match status" value="1"/>
</dbReference>
<evidence type="ECO:0000256" key="2">
    <source>
        <dbReference type="ARBA" id="ARBA00022679"/>
    </source>
</evidence>
<dbReference type="PRINTS" id="PR00471">
    <property type="entry name" value="ACETATEKNASE"/>
</dbReference>
<evidence type="ECO:0000256" key="1">
    <source>
        <dbReference type="ARBA" id="ARBA00008748"/>
    </source>
</evidence>
<dbReference type="UniPathway" id="UPA00340">
    <property type="reaction ID" value="UER00458"/>
</dbReference>
<keyword evidence="9" id="KW-1185">Reference proteome</keyword>
<dbReference type="OrthoDB" id="9802453at2"/>
<proteinExistence type="inferred from homology"/>
<keyword evidence="4 6" id="KW-0418">Kinase</keyword>
<dbReference type="InterPro" id="IPR043129">
    <property type="entry name" value="ATPase_NBD"/>
</dbReference>
<feature type="binding site" evidence="6">
    <location>
        <position position="385"/>
    </location>
    <ligand>
        <name>Mg(2+)</name>
        <dbReference type="ChEBI" id="CHEBI:18420"/>
    </ligand>
</feature>
<reference evidence="8 9" key="1">
    <citation type="submission" date="2018-09" db="EMBL/GenBank/DDBJ databases">
        <authorList>
            <person name="Wang X."/>
            <person name="Du Z."/>
        </authorList>
    </citation>
    <scope>NUCLEOTIDE SEQUENCE [LARGE SCALE GENOMIC DNA]</scope>
    <source>
        <strain evidence="8 9">N3</strain>
    </source>
</reference>
<evidence type="ECO:0000256" key="4">
    <source>
        <dbReference type="ARBA" id="ARBA00022777"/>
    </source>
</evidence>
<feature type="site" description="Transition state stabilizer" evidence="6">
    <location>
        <position position="242"/>
    </location>
</feature>
<accession>A0A418PVG6</accession>
<feature type="binding site" evidence="6">
    <location>
        <position position="7"/>
    </location>
    <ligand>
        <name>Mg(2+)</name>
        <dbReference type="ChEBI" id="CHEBI:18420"/>
    </ligand>
</feature>
<feature type="active site" description="Proton donor/acceptor" evidence="6">
    <location>
        <position position="151"/>
    </location>
</feature>
<dbReference type="PROSITE" id="PS01076">
    <property type="entry name" value="ACETATE_KINASE_2"/>
    <property type="match status" value="1"/>
</dbReference>
<comment type="function">
    <text evidence="6">Catalyzes the formation of acetyl phosphate from acetate and ATP. Can also catalyze the reverse reaction.</text>
</comment>
<dbReference type="EC" id="2.7.2.1" evidence="6"/>
<feature type="binding site" evidence="6">
    <location>
        <begin position="331"/>
        <end position="335"/>
    </location>
    <ligand>
        <name>ATP</name>
        <dbReference type="ChEBI" id="CHEBI:30616"/>
    </ligand>
</feature>
<evidence type="ECO:0000256" key="3">
    <source>
        <dbReference type="ARBA" id="ARBA00022741"/>
    </source>
</evidence>
<dbReference type="GO" id="GO:0005737">
    <property type="term" value="C:cytoplasm"/>
    <property type="evidence" value="ECO:0007669"/>
    <property type="project" value="UniProtKB-SubCell"/>
</dbReference>
<keyword evidence="3 6" id="KW-0547">Nucleotide-binding</keyword>
<keyword evidence="6" id="KW-0479">Metal-binding</keyword>
<dbReference type="Proteomes" id="UP000283522">
    <property type="component" value="Unassembled WGS sequence"/>
</dbReference>
<feature type="binding site" evidence="6">
    <location>
        <begin position="209"/>
        <end position="213"/>
    </location>
    <ligand>
        <name>ATP</name>
        <dbReference type="ChEBI" id="CHEBI:30616"/>
    </ligand>
</feature>
<dbReference type="RefSeq" id="WP_119476913.1">
    <property type="nucleotide sequence ID" value="NZ_QXML01000002.1"/>
</dbReference>
<dbReference type="GO" id="GO:0000287">
    <property type="term" value="F:magnesium ion binding"/>
    <property type="evidence" value="ECO:0007669"/>
    <property type="project" value="UniProtKB-UniRule"/>
</dbReference>
<keyword evidence="2 6" id="KW-0808">Transferase</keyword>
<dbReference type="InterPro" id="IPR023865">
    <property type="entry name" value="Aliphatic_acid_kinase_CS"/>
</dbReference>
<evidence type="ECO:0000256" key="6">
    <source>
        <dbReference type="HAMAP-Rule" id="MF_00020"/>
    </source>
</evidence>
<comment type="similarity">
    <text evidence="1 6 7">Belongs to the acetokinase family.</text>
</comment>
<dbReference type="PIRSF" id="PIRSF000722">
    <property type="entry name" value="Acetate_prop_kin"/>
    <property type="match status" value="1"/>
</dbReference>
<dbReference type="GO" id="GO:0006083">
    <property type="term" value="P:acetate metabolic process"/>
    <property type="evidence" value="ECO:0007669"/>
    <property type="project" value="TreeGrafter"/>
</dbReference>
<dbReference type="CDD" id="cd24010">
    <property type="entry name" value="ASKHA_NBD_AcK_PK"/>
    <property type="match status" value="1"/>
</dbReference>
<comment type="subcellular location">
    <subcellularLocation>
        <location evidence="6">Cytoplasm</location>
    </subcellularLocation>
</comment>
<keyword evidence="6" id="KW-0460">Magnesium</keyword>
<feature type="binding site" evidence="6">
    <location>
        <begin position="283"/>
        <end position="285"/>
    </location>
    <ligand>
        <name>ATP</name>
        <dbReference type="ChEBI" id="CHEBI:30616"/>
    </ligand>
</feature>
<feature type="binding site" evidence="6">
    <location>
        <position position="14"/>
    </location>
    <ligand>
        <name>ATP</name>
        <dbReference type="ChEBI" id="CHEBI:30616"/>
    </ligand>
</feature>
<evidence type="ECO:0000256" key="7">
    <source>
        <dbReference type="RuleBase" id="RU003835"/>
    </source>
</evidence>
<protein>
    <recommendedName>
        <fullName evidence="6">Acetate kinase</fullName>
        <ecNumber evidence="6">2.7.2.1</ecNumber>
    </recommendedName>
    <alternativeName>
        <fullName evidence="6">Acetokinase</fullName>
    </alternativeName>
</protein>
<dbReference type="EMBL" id="QXML01000002">
    <property type="protein sequence ID" value="RIW17476.1"/>
    <property type="molecule type" value="Genomic_DNA"/>
</dbReference>
<name>A0A418PVG6_9BACT</name>
<feature type="binding site" evidence="6">
    <location>
        <position position="94"/>
    </location>
    <ligand>
        <name>substrate</name>
    </ligand>
</feature>
<keyword evidence="5 6" id="KW-0067">ATP-binding</keyword>
<dbReference type="GO" id="GO:0005524">
    <property type="term" value="F:ATP binding"/>
    <property type="evidence" value="ECO:0007669"/>
    <property type="project" value="UniProtKB-KW"/>
</dbReference>
<dbReference type="PANTHER" id="PTHR21060">
    <property type="entry name" value="ACETATE KINASE"/>
    <property type="match status" value="1"/>
</dbReference>
<sequence length="399" mass="43532">MNIFVINSGSSSIKYQLISMPEAIVICSGMVDRIGLEGAKVDYKAFLESGEERRTLEIPVPDHAAGLKAVADLLTDAEVGVISDPDQVHVVGHRVVHGGEEFSQTQLITEEAKIKIRELFPLAPLHNPANYLGIEVAETIFVKAKQVAVFDTAFHQTMPPVAFRMAIPNEFYEKHGIRAYGFHGTSHKYVSEKAIEFLGKAETKIITIHLGNGCSMAAVKDGKCIDTSMGLGPMNGLIMGTRAGDLDQSVIFHLVNQLGYTLDKVNGILNKKSGMLGLTGFSDMRDIRKLYEEGEKAAVLAYDMYAYHIRKFIGSFAAVLNGLDAIVFTAGVGENDVLTRKLVCQDMDFLGIRLDQGKNEAGGKGIREINASDSPVKILVIPTNEELEIARQCFGLLND</sequence>
<keyword evidence="6" id="KW-0963">Cytoplasm</keyword>
<dbReference type="SUPFAM" id="SSF53067">
    <property type="entry name" value="Actin-like ATPase domain"/>
    <property type="match status" value="2"/>
</dbReference>